<accession>A0A401UQF0</accession>
<dbReference type="Proteomes" id="UP000287872">
    <property type="component" value="Unassembled WGS sequence"/>
</dbReference>
<protein>
    <submittedName>
        <fullName evidence="1">Uncharacterized protein</fullName>
    </submittedName>
</protein>
<proteinExistence type="predicted"/>
<comment type="caution">
    <text evidence="1">The sequence shown here is derived from an EMBL/GenBank/DDBJ whole genome shotgun (WGS) entry which is preliminary data.</text>
</comment>
<reference evidence="1 2" key="1">
    <citation type="submission" date="2018-11" db="EMBL/GenBank/DDBJ databases">
        <title>Genome sequencing and assembly of Clostridium tagluense strain A121.</title>
        <authorList>
            <person name="Murakami T."/>
            <person name="Segawa T."/>
            <person name="Shcherbakova V.A."/>
            <person name="Mori H."/>
            <person name="Yoshimura Y."/>
        </authorList>
    </citation>
    <scope>NUCLEOTIDE SEQUENCE [LARGE SCALE GENOMIC DNA]</scope>
    <source>
        <strain evidence="1 2">A121</strain>
    </source>
</reference>
<organism evidence="1 2">
    <name type="scientific">Clostridium tagluense</name>
    <dbReference type="NCBI Taxonomy" id="360422"/>
    <lineage>
        <taxon>Bacteria</taxon>
        <taxon>Bacillati</taxon>
        <taxon>Bacillota</taxon>
        <taxon>Clostridia</taxon>
        <taxon>Eubacteriales</taxon>
        <taxon>Clostridiaceae</taxon>
        <taxon>Clostridium</taxon>
    </lineage>
</organism>
<dbReference type="EMBL" id="BHYK01000021">
    <property type="protein sequence ID" value="GCD11757.1"/>
    <property type="molecule type" value="Genomic_DNA"/>
</dbReference>
<sequence length="45" mass="5429">MIIKDLSNEELMKELNSIYDYFWEFKVCARSKVKLAKLETIKKKC</sequence>
<gene>
    <name evidence="1" type="ORF">Ctaglu_33800</name>
</gene>
<dbReference type="RefSeq" id="WP_185732772.1">
    <property type="nucleotide sequence ID" value="NZ_BHYK01000021.1"/>
</dbReference>
<evidence type="ECO:0000313" key="1">
    <source>
        <dbReference type="EMBL" id="GCD11757.1"/>
    </source>
</evidence>
<name>A0A401UQF0_9CLOT</name>
<keyword evidence="2" id="KW-1185">Reference proteome</keyword>
<dbReference type="AlphaFoldDB" id="A0A401UQF0"/>
<evidence type="ECO:0000313" key="2">
    <source>
        <dbReference type="Proteomes" id="UP000287872"/>
    </source>
</evidence>